<dbReference type="SUPFAM" id="SSF117281">
    <property type="entry name" value="Kelch motif"/>
    <property type="match status" value="2"/>
</dbReference>
<feature type="domain" description="Secretion system C-terminal sorting" evidence="4">
    <location>
        <begin position="892"/>
        <end position="961"/>
    </location>
</feature>
<dbReference type="PANTHER" id="PTHR24412">
    <property type="entry name" value="KELCH PROTEIN"/>
    <property type="match status" value="1"/>
</dbReference>
<name>A0A418QVS0_9BACT</name>
<dbReference type="Pfam" id="PF18962">
    <property type="entry name" value="Por_Secre_tail"/>
    <property type="match status" value="1"/>
</dbReference>
<dbReference type="Pfam" id="PF24681">
    <property type="entry name" value="Kelch_KLHDC2_KLHL20_DRC7"/>
    <property type="match status" value="1"/>
</dbReference>
<sequence length="962" mass="99124">MRKLYPLLASSLLSISWSADAQVQPLRVQAGRIISGTAPLARPMPQQAGPVARTSALAWSSAASLLAPRAQHAVEVLNGKIYLWAGYDGSVAMSGSQVYDIATNVWSVGTPYPFAVRGHAHAVGNNGLLYSFSGSNGAVVPNNCYSFNPATSVWTAIAPIPTPVWESRAVTGTDGRIYVFGGEGSPTITQIYNPTTDTWTTGASMPGDALGSVAVRDANNLLHVIAGFNRNYSAVNTHYVYNPTTNTWTTAAALPAARAQAAGVLGANNKIYVMGGKSDGGNLSGSFNTTYVYDLATNTWSTDTNLPTTLGETKAVSSGTALFVVAGTGNGSAQSVVYQSGVTAEVTATSWTGAISTDWSDADNWSNDVPTTTTAVTIPAGRPRYPVLTTGTYTAGALTLASGGALTQSGGTLSLTGNFSNAGTFTATGGTLALTGSASQTLGGSSTTSLWNLSVGASGTSLSGPASVQRLLTLNGNLTTSSQPFMLLSGPALTAMVVNSGGIVVGTAAMQRYIDPSLNAGLGYRHYSSPVQGTTVADLATSGFTPVVNPDYNTAPNPGATRPFPTVYGYDEARLTSASALTQAFEFGYFSPAALSNALNPGRGYTVNIAASEKVALMGTLNNGTVPVGALSRGSQANAGWQLLGNPYPAPLDWNAARTGLPTGVQDAIYVYKSADQYNGSYQSYVNGVGTLPGGLIPAMQGFFLRVSQNVPSFSFQNAWRATSYQNPTFNRATADARPLVQLDLVDARGTHEPTFVYFEAGATADFDSHFDAGKLANSTGLNLSSEAAGQQLAVNGLPVLTAGPVSVALAVGVPTTGTYVLEAAVLANLASTAVYLHDAETGQRVNLHQQPRYSFTASNAALISGRFSLSFGPLGPLATTAGALAARVQAYPNPAHSQLTIVRPAGGTASATLLNAVGQVVRTVALPTAQTTLDVADLPAGLYLVRVVVNGEAVTKRLVVE</sequence>
<evidence type="ECO:0000313" key="6">
    <source>
        <dbReference type="Proteomes" id="UP000284250"/>
    </source>
</evidence>
<dbReference type="Proteomes" id="UP000284250">
    <property type="component" value="Unassembled WGS sequence"/>
</dbReference>
<keyword evidence="3" id="KW-0732">Signal</keyword>
<evidence type="ECO:0000256" key="1">
    <source>
        <dbReference type="ARBA" id="ARBA00022441"/>
    </source>
</evidence>
<protein>
    <submittedName>
        <fullName evidence="5">T9SS C-terminal target domain-containing protein</fullName>
    </submittedName>
</protein>
<gene>
    <name evidence="5" type="ORF">D0T11_13025</name>
</gene>
<dbReference type="OrthoDB" id="1493708at2"/>
<dbReference type="Gene3D" id="2.120.10.80">
    <property type="entry name" value="Kelch-type beta propeller"/>
    <property type="match status" value="2"/>
</dbReference>
<keyword evidence="2" id="KW-0677">Repeat</keyword>
<evidence type="ECO:0000313" key="5">
    <source>
        <dbReference type="EMBL" id="RIY09090.1"/>
    </source>
</evidence>
<proteinExistence type="predicted"/>
<reference evidence="5 6" key="2">
    <citation type="submission" date="2019-01" db="EMBL/GenBank/DDBJ databases">
        <title>Hymenobacter humicola sp. nov., isolated from soils in Antarctica.</title>
        <authorList>
            <person name="Sedlacek I."/>
            <person name="Holochova P."/>
            <person name="Kralova S."/>
            <person name="Pantucek R."/>
            <person name="Stankova E."/>
            <person name="Vrbovska V."/>
            <person name="Kristofova L."/>
            <person name="Svec P."/>
            <person name="Busse H.-J."/>
        </authorList>
    </citation>
    <scope>NUCLEOTIDE SEQUENCE [LARGE SCALE GENOMIC DNA]</scope>
    <source>
        <strain evidence="5 6">CCM 8852</strain>
    </source>
</reference>
<keyword evidence="6" id="KW-1185">Reference proteome</keyword>
<dbReference type="InterPro" id="IPR026444">
    <property type="entry name" value="Secre_tail"/>
</dbReference>
<feature type="chain" id="PRO_5018969372" evidence="3">
    <location>
        <begin position="22"/>
        <end position="962"/>
    </location>
</feature>
<dbReference type="EMBL" id="QYCN01000018">
    <property type="protein sequence ID" value="RIY09090.1"/>
    <property type="molecule type" value="Genomic_DNA"/>
</dbReference>
<evidence type="ECO:0000259" key="4">
    <source>
        <dbReference type="Pfam" id="PF18962"/>
    </source>
</evidence>
<dbReference type="Pfam" id="PF01344">
    <property type="entry name" value="Kelch_1"/>
    <property type="match status" value="1"/>
</dbReference>
<comment type="caution">
    <text evidence="5">The sequence shown here is derived from an EMBL/GenBank/DDBJ whole genome shotgun (WGS) entry which is preliminary data.</text>
</comment>
<evidence type="ECO:0000256" key="3">
    <source>
        <dbReference type="SAM" id="SignalP"/>
    </source>
</evidence>
<dbReference type="AlphaFoldDB" id="A0A418QVS0"/>
<dbReference type="RefSeq" id="WP_119656237.1">
    <property type="nucleotide sequence ID" value="NZ_JBHUOI010000044.1"/>
</dbReference>
<dbReference type="SMART" id="SM00612">
    <property type="entry name" value="Kelch"/>
    <property type="match status" value="5"/>
</dbReference>
<accession>A0A418QVS0</accession>
<dbReference type="InterPro" id="IPR015915">
    <property type="entry name" value="Kelch-typ_b-propeller"/>
</dbReference>
<evidence type="ECO:0000256" key="2">
    <source>
        <dbReference type="ARBA" id="ARBA00022737"/>
    </source>
</evidence>
<dbReference type="InterPro" id="IPR006652">
    <property type="entry name" value="Kelch_1"/>
</dbReference>
<keyword evidence="1" id="KW-0880">Kelch repeat</keyword>
<dbReference type="PANTHER" id="PTHR24412:SF441">
    <property type="entry name" value="KELCH-LIKE PROTEIN 28"/>
    <property type="match status" value="1"/>
</dbReference>
<organism evidence="5 6">
    <name type="scientific">Hymenobacter rubripertinctus</name>
    <dbReference type="NCBI Taxonomy" id="2029981"/>
    <lineage>
        <taxon>Bacteria</taxon>
        <taxon>Pseudomonadati</taxon>
        <taxon>Bacteroidota</taxon>
        <taxon>Cytophagia</taxon>
        <taxon>Cytophagales</taxon>
        <taxon>Hymenobacteraceae</taxon>
        <taxon>Hymenobacter</taxon>
    </lineage>
</organism>
<feature type="signal peptide" evidence="3">
    <location>
        <begin position="1"/>
        <end position="21"/>
    </location>
</feature>
<reference evidence="5 6" key="1">
    <citation type="submission" date="2018-09" db="EMBL/GenBank/DDBJ databases">
        <authorList>
            <person name="Zeman M."/>
            <person name="Pardy F."/>
        </authorList>
    </citation>
    <scope>NUCLEOTIDE SEQUENCE [LARGE SCALE GENOMIC DNA]</scope>
    <source>
        <strain evidence="5 6">CCM 8852</strain>
    </source>
</reference>
<dbReference type="NCBIfam" id="TIGR04183">
    <property type="entry name" value="Por_Secre_tail"/>
    <property type="match status" value="1"/>
</dbReference>